<protein>
    <submittedName>
        <fullName evidence="2">Uncharacterized protein</fullName>
    </submittedName>
</protein>
<dbReference type="EMBL" id="JAHIBW010000012">
    <property type="protein sequence ID" value="KAG7305872.1"/>
    <property type="molecule type" value="Genomic_DNA"/>
</dbReference>
<name>A0ABQ7QKW3_PLUXY</name>
<comment type="caution">
    <text evidence="2">The sequence shown here is derived from an EMBL/GenBank/DDBJ whole genome shotgun (WGS) entry which is preliminary data.</text>
</comment>
<keyword evidence="3" id="KW-1185">Reference proteome</keyword>
<keyword evidence="1" id="KW-0175">Coiled coil</keyword>
<organism evidence="2 3">
    <name type="scientific">Plutella xylostella</name>
    <name type="common">Diamondback moth</name>
    <name type="synonym">Plutella maculipennis</name>
    <dbReference type="NCBI Taxonomy" id="51655"/>
    <lineage>
        <taxon>Eukaryota</taxon>
        <taxon>Metazoa</taxon>
        <taxon>Ecdysozoa</taxon>
        <taxon>Arthropoda</taxon>
        <taxon>Hexapoda</taxon>
        <taxon>Insecta</taxon>
        <taxon>Pterygota</taxon>
        <taxon>Neoptera</taxon>
        <taxon>Endopterygota</taxon>
        <taxon>Lepidoptera</taxon>
        <taxon>Glossata</taxon>
        <taxon>Ditrysia</taxon>
        <taxon>Yponomeutoidea</taxon>
        <taxon>Plutellidae</taxon>
        <taxon>Plutella</taxon>
    </lineage>
</organism>
<proteinExistence type="predicted"/>
<accession>A0ABQ7QKW3</accession>
<reference evidence="2 3" key="1">
    <citation type="submission" date="2021-06" db="EMBL/GenBank/DDBJ databases">
        <title>A haploid diamondback moth (Plutella xylostella L.) genome assembly resolves 31 chromosomes and identifies a diamide resistance mutation.</title>
        <authorList>
            <person name="Ward C.M."/>
            <person name="Perry K.D."/>
            <person name="Baker G."/>
            <person name="Powis K."/>
            <person name="Heckel D.G."/>
            <person name="Baxter S.W."/>
        </authorList>
    </citation>
    <scope>NUCLEOTIDE SEQUENCE [LARGE SCALE GENOMIC DNA]</scope>
    <source>
        <strain evidence="2 3">LV</strain>
        <tissue evidence="2">Single pupa</tissue>
    </source>
</reference>
<sequence>MRREADERQSALEDREERLKAEIEARERSSRECALLNLRMTTAADETRALKSLLLQLQGELARLGAELDATRERLDWWPKPLVRMLGAARSWLYNPKSIPEAVVWSLVPARHGC</sequence>
<evidence type="ECO:0000313" key="3">
    <source>
        <dbReference type="Proteomes" id="UP000823941"/>
    </source>
</evidence>
<dbReference type="Proteomes" id="UP000823941">
    <property type="component" value="Chromosome 12"/>
</dbReference>
<feature type="coiled-coil region" evidence="1">
    <location>
        <begin position="2"/>
        <end position="74"/>
    </location>
</feature>
<evidence type="ECO:0000313" key="2">
    <source>
        <dbReference type="EMBL" id="KAG7305872.1"/>
    </source>
</evidence>
<evidence type="ECO:0000256" key="1">
    <source>
        <dbReference type="SAM" id="Coils"/>
    </source>
</evidence>
<gene>
    <name evidence="2" type="ORF">JYU34_008415</name>
</gene>